<organism evidence="1">
    <name type="scientific">Solanum lycopersicum</name>
    <name type="common">Tomato</name>
    <name type="synonym">Lycopersicon esculentum</name>
    <dbReference type="NCBI Taxonomy" id="4081"/>
    <lineage>
        <taxon>Eukaryota</taxon>
        <taxon>Viridiplantae</taxon>
        <taxon>Streptophyta</taxon>
        <taxon>Embryophyta</taxon>
        <taxon>Tracheophyta</taxon>
        <taxon>Spermatophyta</taxon>
        <taxon>Magnoliopsida</taxon>
        <taxon>eudicotyledons</taxon>
        <taxon>Gunneridae</taxon>
        <taxon>Pentapetalae</taxon>
        <taxon>asterids</taxon>
        <taxon>lamiids</taxon>
        <taxon>Solanales</taxon>
        <taxon>Solanaceae</taxon>
        <taxon>Solanoideae</taxon>
        <taxon>Solaneae</taxon>
        <taxon>Solanum</taxon>
        <taxon>Solanum subgen. Lycopersicon</taxon>
    </lineage>
</organism>
<name>A0A3Q7HAF2_SOLLC</name>
<dbReference type="Gramene" id="Solyc05g015866.1.1">
    <property type="protein sequence ID" value="Solyc05g015866.1.1"/>
    <property type="gene ID" value="Solyc05g015866.1"/>
</dbReference>
<dbReference type="AlphaFoldDB" id="A0A3Q7HAF2"/>
<dbReference type="PANTHER" id="PTHR34222:SF97">
    <property type="entry name" value="CATALYTIC REGION, PUTATIVE-RELATED"/>
    <property type="match status" value="1"/>
</dbReference>
<dbReference type="PANTHER" id="PTHR34222">
    <property type="entry name" value="GAG_PRE-INTEGRS DOMAIN-CONTAINING PROTEIN"/>
    <property type="match status" value="1"/>
</dbReference>
<protein>
    <recommendedName>
        <fullName evidence="3">Retrotransposon gag domain-containing protein</fullName>
    </recommendedName>
</protein>
<dbReference type="InParanoid" id="A0A3Q7HAF2"/>
<dbReference type="EnsemblPlants" id="Solyc05g015866.1.1">
    <property type="protein sequence ID" value="Solyc05g015866.1.1"/>
    <property type="gene ID" value="Solyc05g015866.1"/>
</dbReference>
<evidence type="ECO:0008006" key="3">
    <source>
        <dbReference type="Google" id="ProtNLM"/>
    </source>
</evidence>
<evidence type="ECO:0000313" key="2">
    <source>
        <dbReference type="Proteomes" id="UP000004994"/>
    </source>
</evidence>
<proteinExistence type="predicted"/>
<evidence type="ECO:0000313" key="1">
    <source>
        <dbReference type="EnsemblPlants" id="Solyc05g015866.1.1"/>
    </source>
</evidence>
<reference evidence="1" key="1">
    <citation type="journal article" date="2012" name="Nature">
        <title>The tomato genome sequence provides insights into fleshy fruit evolution.</title>
        <authorList>
            <consortium name="Tomato Genome Consortium"/>
        </authorList>
    </citation>
    <scope>NUCLEOTIDE SEQUENCE [LARGE SCALE GENOMIC DNA]</scope>
    <source>
        <strain evidence="1">cv. Heinz 1706</strain>
    </source>
</reference>
<reference evidence="1" key="2">
    <citation type="submission" date="2019-01" db="UniProtKB">
        <authorList>
            <consortium name="EnsemblPlants"/>
        </authorList>
    </citation>
    <scope>IDENTIFICATION</scope>
    <source>
        <strain evidence="1">cv. Heinz 1706</strain>
    </source>
</reference>
<sequence length="178" mass="20192">MFKVHGHEDYVKKKDQIILNRLVDHGVIHGTSSMPDFSSIHRSSVLFMVVVGNPHILECSLEGVLHKEIAFLTQGTTAVSTYFSKLSDLWDEFDALIPPPTLNDSYSRAKSQVLMMQPLPSLNQIYALIIQEESQRSLTSVMPEDNCDYCRKFGHTRAVCKSLLGQFNARNQYNRTCL</sequence>
<keyword evidence="2" id="KW-1185">Reference proteome</keyword>
<accession>A0A3Q7HAF2</accession>
<dbReference type="Proteomes" id="UP000004994">
    <property type="component" value="Chromosome 5"/>
</dbReference>